<evidence type="ECO:0000313" key="2">
    <source>
        <dbReference type="EMBL" id="KAL2869534.1"/>
    </source>
</evidence>
<name>A0ABR4LZC2_9EURO</name>
<dbReference type="Gene3D" id="3.90.1200.10">
    <property type="match status" value="1"/>
</dbReference>
<dbReference type="InterPro" id="IPR011009">
    <property type="entry name" value="Kinase-like_dom_sf"/>
</dbReference>
<dbReference type="InterPro" id="IPR051678">
    <property type="entry name" value="AGP_Transferase"/>
</dbReference>
<dbReference type="SUPFAM" id="SSF56112">
    <property type="entry name" value="Protein kinase-like (PK-like)"/>
    <property type="match status" value="1"/>
</dbReference>
<dbReference type="PANTHER" id="PTHR21310">
    <property type="entry name" value="AMINOGLYCOSIDE PHOSPHOTRANSFERASE-RELATED-RELATED"/>
    <property type="match status" value="1"/>
</dbReference>
<proteinExistence type="predicted"/>
<feature type="domain" description="Aminoglycoside phosphotransferase" evidence="1">
    <location>
        <begin position="62"/>
        <end position="239"/>
    </location>
</feature>
<comment type="caution">
    <text evidence="2">The sequence shown here is derived from an EMBL/GenBank/DDBJ whole genome shotgun (WGS) entry which is preliminary data.</text>
</comment>
<dbReference type="InterPro" id="IPR002575">
    <property type="entry name" value="Aminoglycoside_PTrfase"/>
</dbReference>
<dbReference type="Pfam" id="PF01636">
    <property type="entry name" value="APH"/>
    <property type="match status" value="1"/>
</dbReference>
<organism evidence="2 3">
    <name type="scientific">Aspergillus lucknowensis</name>
    <dbReference type="NCBI Taxonomy" id="176173"/>
    <lineage>
        <taxon>Eukaryota</taxon>
        <taxon>Fungi</taxon>
        <taxon>Dikarya</taxon>
        <taxon>Ascomycota</taxon>
        <taxon>Pezizomycotina</taxon>
        <taxon>Eurotiomycetes</taxon>
        <taxon>Eurotiomycetidae</taxon>
        <taxon>Eurotiales</taxon>
        <taxon>Aspergillaceae</taxon>
        <taxon>Aspergillus</taxon>
        <taxon>Aspergillus subgen. Nidulantes</taxon>
    </lineage>
</organism>
<protein>
    <recommendedName>
        <fullName evidence="1">Aminoglycoside phosphotransferase domain-containing protein</fullName>
    </recommendedName>
</protein>
<gene>
    <name evidence="2" type="ORF">BJX67DRAFT_370752</name>
</gene>
<reference evidence="2 3" key="1">
    <citation type="submission" date="2024-07" db="EMBL/GenBank/DDBJ databases">
        <title>Section-level genome sequencing and comparative genomics of Aspergillus sections Usti and Cavernicolus.</title>
        <authorList>
            <consortium name="Lawrence Berkeley National Laboratory"/>
            <person name="Nybo J.L."/>
            <person name="Vesth T.C."/>
            <person name="Theobald S."/>
            <person name="Frisvad J.C."/>
            <person name="Larsen T.O."/>
            <person name="Kjaerboelling I."/>
            <person name="Rothschild-Mancinelli K."/>
            <person name="Lyhne E.K."/>
            <person name="Kogle M.E."/>
            <person name="Barry K."/>
            <person name="Clum A."/>
            <person name="Na H."/>
            <person name="Ledsgaard L."/>
            <person name="Lin J."/>
            <person name="Lipzen A."/>
            <person name="Kuo A."/>
            <person name="Riley R."/>
            <person name="Mondo S."/>
            <person name="Labutti K."/>
            <person name="Haridas S."/>
            <person name="Pangalinan J."/>
            <person name="Salamov A.A."/>
            <person name="Simmons B.A."/>
            <person name="Magnuson J.K."/>
            <person name="Chen J."/>
            <person name="Drula E."/>
            <person name="Henrissat B."/>
            <person name="Wiebenga A."/>
            <person name="Lubbers R.J."/>
            <person name="Gomes A.C."/>
            <person name="Macurrencykelacurrency M.R."/>
            <person name="Stajich J."/>
            <person name="Grigoriev I.V."/>
            <person name="Mortensen U.H."/>
            <person name="De Vries R.P."/>
            <person name="Baker S.E."/>
            <person name="Andersen M.R."/>
        </authorList>
    </citation>
    <scope>NUCLEOTIDE SEQUENCE [LARGE SCALE GENOMIC DNA]</scope>
    <source>
        <strain evidence="2 3">CBS 449.75</strain>
    </source>
</reference>
<dbReference type="GeneID" id="98146034"/>
<evidence type="ECO:0000313" key="3">
    <source>
        <dbReference type="Proteomes" id="UP001610432"/>
    </source>
</evidence>
<evidence type="ECO:0000259" key="1">
    <source>
        <dbReference type="Pfam" id="PF01636"/>
    </source>
</evidence>
<keyword evidence="3" id="KW-1185">Reference proteome</keyword>
<dbReference type="PANTHER" id="PTHR21310:SF54">
    <property type="entry name" value="AMINOGLYCOSIDE PHOSPHOTRANSFERASE DOMAIN-CONTAINING PROTEIN"/>
    <property type="match status" value="1"/>
</dbReference>
<dbReference type="EMBL" id="JBFXLQ010000009">
    <property type="protein sequence ID" value="KAL2869534.1"/>
    <property type="molecule type" value="Genomic_DNA"/>
</dbReference>
<dbReference type="Proteomes" id="UP001610432">
    <property type="component" value="Unassembled WGS sequence"/>
</dbReference>
<accession>A0ABR4LZC2</accession>
<dbReference type="RefSeq" id="XP_070888513.1">
    <property type="nucleotide sequence ID" value="XM_071030962.1"/>
</dbReference>
<sequence length="272" mass="31223">MALTPPISLTLPDSEQKEIDFVDTSFFTGDADQQLPTPAQVRALSKDSATRPQPTPVKYDELSLLVKFGPHVKTVEALNLWTIKKRVDEDGYTFIYMELIRGPTLEECWDSLNITEKEAVSDQLSQIMGKLHNLAQDPSERFIGSINHENLHDYVFIDQPKTGPFSSVSEFNDWFALLHQLLLGHRYDDPNRSLLPDTGEIKLTHADLHRRNIIVASTSPVRVVIMDWQQSGWYPEYWEYCKARKDHIDKILQPQEEVSFVFSEYTRAMGAI</sequence>